<dbReference type="EMBL" id="CP015163">
    <property type="protein sequence ID" value="AXB42045.1"/>
    <property type="molecule type" value="Genomic_DNA"/>
</dbReference>
<evidence type="ECO:0000313" key="3">
    <source>
        <dbReference type="Proteomes" id="UP000250434"/>
    </source>
</evidence>
<dbReference type="AlphaFoldDB" id="A0A344L1X1"/>
<evidence type="ECO:0000313" key="2">
    <source>
        <dbReference type="EMBL" id="AXB42045.1"/>
    </source>
</evidence>
<dbReference type="PANTHER" id="PTHR33495">
    <property type="entry name" value="ANTI-SIGMA FACTOR ANTAGONIST TM_1081-RELATED-RELATED"/>
    <property type="match status" value="1"/>
</dbReference>
<gene>
    <name evidence="2" type="ORF">A4R43_05480</name>
</gene>
<dbReference type="InterPro" id="IPR002645">
    <property type="entry name" value="STAS_dom"/>
</dbReference>
<dbReference type="RefSeq" id="WP_162788330.1">
    <property type="nucleotide sequence ID" value="NZ_CP015163.1"/>
</dbReference>
<dbReference type="PROSITE" id="PS50801">
    <property type="entry name" value="STAS"/>
    <property type="match status" value="1"/>
</dbReference>
<dbReference type="PANTHER" id="PTHR33495:SF13">
    <property type="entry name" value="ANTI-SIGMA-F FACTOR ANTAGONIST RSFB"/>
    <property type="match status" value="1"/>
</dbReference>
<dbReference type="SUPFAM" id="SSF52091">
    <property type="entry name" value="SpoIIaa-like"/>
    <property type="match status" value="1"/>
</dbReference>
<feature type="domain" description="STAS" evidence="1">
    <location>
        <begin position="16"/>
        <end position="116"/>
    </location>
</feature>
<dbReference type="InterPro" id="IPR036513">
    <property type="entry name" value="STAS_dom_sf"/>
</dbReference>
<dbReference type="Proteomes" id="UP000250434">
    <property type="component" value="Chromosome"/>
</dbReference>
<protein>
    <recommendedName>
        <fullName evidence="1">STAS domain-containing protein</fullName>
    </recommendedName>
</protein>
<evidence type="ECO:0000259" key="1">
    <source>
        <dbReference type="PROSITE" id="PS50801"/>
    </source>
</evidence>
<reference evidence="2 3" key="1">
    <citation type="submission" date="2016-04" db="EMBL/GenBank/DDBJ databases">
        <title>Complete genome sequence and analysis of deep-sea sediment isolate, Amycolatopsis sp. WP1.</title>
        <authorList>
            <person name="Wang H."/>
            <person name="Chen S."/>
            <person name="Wu Q."/>
        </authorList>
    </citation>
    <scope>NUCLEOTIDE SEQUENCE [LARGE SCALE GENOMIC DNA]</scope>
    <source>
        <strain evidence="2 3">WP1</strain>
    </source>
</reference>
<dbReference type="CDD" id="cd07043">
    <property type="entry name" value="STAS_anti-anti-sigma_factors"/>
    <property type="match status" value="1"/>
</dbReference>
<dbReference type="Pfam" id="PF01740">
    <property type="entry name" value="STAS"/>
    <property type="match status" value="1"/>
</dbReference>
<sequence length="125" mass="13141">MRTAGEVSIHLRGHPDGVAIAVVTGDLDTASVPALAEVLDELLTARQDFVLDLRGLGFLGVAGLELLLETARRGAQHGVAWAVVTWGCVVVRAVEAIGVAGVLPVHPTLIDALAEVEAWRRAHAR</sequence>
<proteinExistence type="predicted"/>
<keyword evidence="3" id="KW-1185">Reference proteome</keyword>
<name>A0A344L1X1_9PSEU</name>
<dbReference type="GO" id="GO:0043856">
    <property type="term" value="F:anti-sigma factor antagonist activity"/>
    <property type="evidence" value="ECO:0007669"/>
    <property type="project" value="TreeGrafter"/>
</dbReference>
<dbReference type="Gene3D" id="3.30.750.24">
    <property type="entry name" value="STAS domain"/>
    <property type="match status" value="1"/>
</dbReference>
<dbReference type="KEGG" id="aab:A4R43_05480"/>
<accession>A0A344L1X1</accession>
<organism evidence="2 3">
    <name type="scientific">Amycolatopsis albispora</name>
    <dbReference type="NCBI Taxonomy" id="1804986"/>
    <lineage>
        <taxon>Bacteria</taxon>
        <taxon>Bacillati</taxon>
        <taxon>Actinomycetota</taxon>
        <taxon>Actinomycetes</taxon>
        <taxon>Pseudonocardiales</taxon>
        <taxon>Pseudonocardiaceae</taxon>
        <taxon>Amycolatopsis</taxon>
    </lineage>
</organism>